<keyword evidence="1" id="KW-0805">Transcription regulation</keyword>
<dbReference type="InterPro" id="IPR039422">
    <property type="entry name" value="MarR/SlyA-like"/>
</dbReference>
<reference evidence="5 6" key="1">
    <citation type="submission" date="2016-10" db="EMBL/GenBank/DDBJ databases">
        <authorList>
            <person name="de Groot N.N."/>
        </authorList>
    </citation>
    <scope>NUCLEOTIDE SEQUENCE [LARGE SCALE GENOMIC DNA]</scope>
    <source>
        <strain evidence="5 6">DSM 44778</strain>
    </source>
</reference>
<feature type="domain" description="HTH marR-type" evidence="4">
    <location>
        <begin position="10"/>
        <end position="142"/>
    </location>
</feature>
<evidence type="ECO:0000259" key="4">
    <source>
        <dbReference type="PROSITE" id="PS50995"/>
    </source>
</evidence>
<dbReference type="GO" id="GO:0003700">
    <property type="term" value="F:DNA-binding transcription factor activity"/>
    <property type="evidence" value="ECO:0007669"/>
    <property type="project" value="InterPro"/>
</dbReference>
<dbReference type="STRING" id="46223.SAMN05421852_11174"/>
<dbReference type="EMBL" id="FORR01000011">
    <property type="protein sequence ID" value="SFJ51145.1"/>
    <property type="molecule type" value="Genomic_DNA"/>
</dbReference>
<dbReference type="PANTHER" id="PTHR33164:SF56">
    <property type="entry name" value="HTH-TYPE TRANSCRIPTIONAL REGULATOR MHQR"/>
    <property type="match status" value="1"/>
</dbReference>
<dbReference type="SUPFAM" id="SSF46785">
    <property type="entry name" value="Winged helix' DNA-binding domain"/>
    <property type="match status" value="1"/>
</dbReference>
<dbReference type="AlphaFoldDB" id="A0A1I3RXK8"/>
<name>A0A1I3RXK8_9BACL</name>
<organism evidence="5 6">
    <name type="scientific">Thermoflavimicrobium dichotomicum</name>
    <dbReference type="NCBI Taxonomy" id="46223"/>
    <lineage>
        <taxon>Bacteria</taxon>
        <taxon>Bacillati</taxon>
        <taxon>Bacillota</taxon>
        <taxon>Bacilli</taxon>
        <taxon>Bacillales</taxon>
        <taxon>Thermoactinomycetaceae</taxon>
        <taxon>Thermoflavimicrobium</taxon>
    </lineage>
</organism>
<dbReference type="PANTHER" id="PTHR33164">
    <property type="entry name" value="TRANSCRIPTIONAL REGULATOR, MARR FAMILY"/>
    <property type="match status" value="1"/>
</dbReference>
<dbReference type="InterPro" id="IPR000835">
    <property type="entry name" value="HTH_MarR-typ"/>
</dbReference>
<proteinExistence type="predicted"/>
<dbReference type="Proteomes" id="UP000199545">
    <property type="component" value="Unassembled WGS sequence"/>
</dbReference>
<dbReference type="GO" id="GO:0003677">
    <property type="term" value="F:DNA binding"/>
    <property type="evidence" value="ECO:0007669"/>
    <property type="project" value="UniProtKB-KW"/>
</dbReference>
<dbReference type="GO" id="GO:0006950">
    <property type="term" value="P:response to stress"/>
    <property type="evidence" value="ECO:0007669"/>
    <property type="project" value="TreeGrafter"/>
</dbReference>
<evidence type="ECO:0000256" key="2">
    <source>
        <dbReference type="ARBA" id="ARBA00023125"/>
    </source>
</evidence>
<sequence length="152" mass="17379">MSEIHEKDCSLELFIVLARAYNWVNAHVTRDIRRYGLNPTEFGVLDLLYHKGPQPLQQIGEKILISSGNITYVVDKLEKKCLLVRKPCLKDRRVIYAELTEKGKSFFASVFPKHKAVIQQAVSGLDEQEKEVVTDLLKKLGYAAQKSYHSEC</sequence>
<dbReference type="Pfam" id="PF01047">
    <property type="entry name" value="MarR"/>
    <property type="match status" value="1"/>
</dbReference>
<dbReference type="SMART" id="SM00347">
    <property type="entry name" value="HTH_MARR"/>
    <property type="match status" value="1"/>
</dbReference>
<dbReference type="OrthoDB" id="9799747at2"/>
<dbReference type="PRINTS" id="PR00598">
    <property type="entry name" value="HTHMARR"/>
</dbReference>
<keyword evidence="3" id="KW-0804">Transcription</keyword>
<keyword evidence="2" id="KW-0238">DNA-binding</keyword>
<dbReference type="PROSITE" id="PS50995">
    <property type="entry name" value="HTH_MARR_2"/>
    <property type="match status" value="1"/>
</dbReference>
<evidence type="ECO:0000313" key="5">
    <source>
        <dbReference type="EMBL" id="SFJ51145.1"/>
    </source>
</evidence>
<dbReference type="InterPro" id="IPR036390">
    <property type="entry name" value="WH_DNA-bd_sf"/>
</dbReference>
<evidence type="ECO:0000256" key="1">
    <source>
        <dbReference type="ARBA" id="ARBA00023015"/>
    </source>
</evidence>
<accession>A0A1I3RXK8</accession>
<dbReference type="InterPro" id="IPR036388">
    <property type="entry name" value="WH-like_DNA-bd_sf"/>
</dbReference>
<protein>
    <submittedName>
        <fullName evidence="5">MarR family transcriptional regulator, 2-MHQ and catechol-resistance regulon repressor</fullName>
    </submittedName>
</protein>
<gene>
    <name evidence="5" type="ORF">SAMN05421852_11174</name>
</gene>
<evidence type="ECO:0000313" key="6">
    <source>
        <dbReference type="Proteomes" id="UP000199545"/>
    </source>
</evidence>
<dbReference type="RefSeq" id="WP_093230533.1">
    <property type="nucleotide sequence ID" value="NZ_FORR01000011.1"/>
</dbReference>
<dbReference type="Gene3D" id="1.10.10.10">
    <property type="entry name" value="Winged helix-like DNA-binding domain superfamily/Winged helix DNA-binding domain"/>
    <property type="match status" value="1"/>
</dbReference>
<keyword evidence="6" id="KW-1185">Reference proteome</keyword>
<evidence type="ECO:0000256" key="3">
    <source>
        <dbReference type="ARBA" id="ARBA00023163"/>
    </source>
</evidence>